<dbReference type="STRING" id="1195236.CTER_2465"/>
<evidence type="ECO:0000313" key="3">
    <source>
        <dbReference type="Proteomes" id="UP000014155"/>
    </source>
</evidence>
<evidence type="ECO:0000256" key="1">
    <source>
        <dbReference type="SAM" id="Phobius"/>
    </source>
</evidence>
<feature type="transmembrane region" description="Helical" evidence="1">
    <location>
        <begin position="101"/>
        <end position="120"/>
    </location>
</feature>
<keyword evidence="1" id="KW-0812">Transmembrane</keyword>
<sequence>MSLTDEENREFEKLLISHRRFDGWLAIVIGSFFFIFMAFMFLYSFDVDDLERPDQLFGMVLTFVLLAGLGAMVVLGGIRTLGKNPNKRTKEEKVVLIKKTVKFLVVAALIISMIKVVYIFNLRHDTVVVYQQNQFEANNIYSKSGVFKSESHEIFIKALNMELECSKEDIAKICDLLKDQKNKNTLKLEYEWNRFFPDRGKLIKISKAADR</sequence>
<dbReference type="AlphaFoldDB" id="S0FMW9"/>
<dbReference type="EMBL" id="AORV01000035">
    <property type="protein sequence ID" value="EMS71706.1"/>
    <property type="molecule type" value="Genomic_DNA"/>
</dbReference>
<comment type="caution">
    <text evidence="2">The sequence shown here is derived from an EMBL/GenBank/DDBJ whole genome shotgun (WGS) entry which is preliminary data.</text>
</comment>
<proteinExistence type="predicted"/>
<dbReference type="PATRIC" id="fig|1195236.3.peg.2780"/>
<organism evidence="2 3">
    <name type="scientific">Ruminiclostridium cellobioparum subsp. termitidis CT1112</name>
    <dbReference type="NCBI Taxonomy" id="1195236"/>
    <lineage>
        <taxon>Bacteria</taxon>
        <taxon>Bacillati</taxon>
        <taxon>Bacillota</taxon>
        <taxon>Clostridia</taxon>
        <taxon>Eubacteriales</taxon>
        <taxon>Oscillospiraceae</taxon>
        <taxon>Ruminiclostridium</taxon>
    </lineage>
</organism>
<feature type="transmembrane region" description="Helical" evidence="1">
    <location>
        <begin position="56"/>
        <end position="81"/>
    </location>
</feature>
<evidence type="ECO:0000313" key="2">
    <source>
        <dbReference type="EMBL" id="EMS71706.1"/>
    </source>
</evidence>
<dbReference type="Proteomes" id="UP000014155">
    <property type="component" value="Unassembled WGS sequence"/>
</dbReference>
<feature type="transmembrane region" description="Helical" evidence="1">
    <location>
        <begin position="21"/>
        <end position="44"/>
    </location>
</feature>
<accession>S0FMW9</accession>
<keyword evidence="1" id="KW-1133">Transmembrane helix</keyword>
<keyword evidence="1" id="KW-0472">Membrane</keyword>
<name>S0FMW9_RUMCE</name>
<dbReference type="RefSeq" id="WP_004626110.1">
    <property type="nucleotide sequence ID" value="NZ_AORV01000035.1"/>
</dbReference>
<protein>
    <submittedName>
        <fullName evidence="2">Uncharacterized protein</fullName>
    </submittedName>
</protein>
<keyword evidence="3" id="KW-1185">Reference proteome</keyword>
<reference evidence="2 3" key="1">
    <citation type="journal article" date="2013" name="Genome Announc.">
        <title>Draft Genome Sequence of the Cellulolytic, Mesophilic, Anaerobic Bacterium Clostridium termitidis Strain CT1112 (DSM 5398).</title>
        <authorList>
            <person name="Lal S."/>
            <person name="Ramachandran U."/>
            <person name="Zhang X."/>
            <person name="Munir R."/>
            <person name="Sparling R."/>
            <person name="Levin D.B."/>
        </authorList>
    </citation>
    <scope>NUCLEOTIDE SEQUENCE [LARGE SCALE GENOMIC DNA]</scope>
    <source>
        <strain evidence="2 3">CT1112</strain>
    </source>
</reference>
<gene>
    <name evidence="2" type="ORF">CTER_2465</name>
</gene>